<gene>
    <name evidence="4" type="ORF">TcWFU_004779</name>
</gene>
<keyword evidence="5" id="KW-1185">Reference proteome</keyword>
<evidence type="ECO:0000256" key="3">
    <source>
        <dbReference type="SAM" id="MobiDB-lite"/>
    </source>
</evidence>
<evidence type="ECO:0000256" key="2">
    <source>
        <dbReference type="ARBA" id="ARBA00039630"/>
    </source>
</evidence>
<name>A0ABR4QMJ2_9CEST</name>
<feature type="region of interest" description="Disordered" evidence="3">
    <location>
        <begin position="297"/>
        <end position="324"/>
    </location>
</feature>
<evidence type="ECO:0000313" key="5">
    <source>
        <dbReference type="Proteomes" id="UP001651158"/>
    </source>
</evidence>
<sequence length="324" mass="36461">MCPPAIMRLDESSLRLHGRVDERPDGQAHIRTRAHVRTRARVTHPSRQPSTRDFGILASESYVAFDYSVKFKPMKKTISVGADEAKAIDEYILYHRIVGDDDNGCTFTPAQYEAYKKRVFPMGVDCFLIGPETRCFCTHRYRQHQTDFATIPPERPIPQPCLKCKCKSYHMMPKCVGGAPRCHCKHEATDHNVITPYACSRPNCRCTGFKTSVTCNCGYPAYEHTDVSETAEERKARSRPIGQPCVFQAMGGLTSFSSLLPGMARMDASGAGGNLTEVELDTSTNVNDHPLLRAHTALLEPYRNPRNRHEDNAQPREETRKALE</sequence>
<evidence type="ECO:0000256" key="1">
    <source>
        <dbReference type="ARBA" id="ARBA00011026"/>
    </source>
</evidence>
<dbReference type="EMBL" id="JAKROA010000002">
    <property type="protein sequence ID" value="KAL5110303.1"/>
    <property type="molecule type" value="Genomic_DNA"/>
</dbReference>
<dbReference type="InterPro" id="IPR026755">
    <property type="entry name" value="Fam221a/b"/>
</dbReference>
<comment type="similarity">
    <text evidence="1">Belongs to the FAM221 family.</text>
</comment>
<evidence type="ECO:0000313" key="4">
    <source>
        <dbReference type="EMBL" id="KAL5110303.1"/>
    </source>
</evidence>
<comment type="caution">
    <text evidence="4">The sequence shown here is derived from an EMBL/GenBank/DDBJ whole genome shotgun (WGS) entry which is preliminary data.</text>
</comment>
<reference evidence="4 5" key="1">
    <citation type="journal article" date="2022" name="Front. Cell. Infect. Microbiol.">
        <title>The Genomes of Two Strains of Taenia crassiceps the Animal Model for the Study of Human Cysticercosis.</title>
        <authorList>
            <person name="Bobes R.J."/>
            <person name="Estrada K."/>
            <person name="Rios-Valencia D.G."/>
            <person name="Calderon-Gallegos A."/>
            <person name="de la Torre P."/>
            <person name="Carrero J.C."/>
            <person name="Sanchez-Flores A."/>
            <person name="Laclette J.P."/>
        </authorList>
    </citation>
    <scope>NUCLEOTIDE SEQUENCE [LARGE SCALE GENOMIC DNA]</scope>
    <source>
        <strain evidence="4">WFUcys</strain>
    </source>
</reference>
<accession>A0ABR4QMJ2</accession>
<organism evidence="4 5">
    <name type="scientific">Taenia crassiceps</name>
    <dbReference type="NCBI Taxonomy" id="6207"/>
    <lineage>
        <taxon>Eukaryota</taxon>
        <taxon>Metazoa</taxon>
        <taxon>Spiralia</taxon>
        <taxon>Lophotrochozoa</taxon>
        <taxon>Platyhelminthes</taxon>
        <taxon>Cestoda</taxon>
        <taxon>Eucestoda</taxon>
        <taxon>Cyclophyllidea</taxon>
        <taxon>Taeniidae</taxon>
        <taxon>Taenia</taxon>
    </lineage>
</organism>
<dbReference type="Proteomes" id="UP001651158">
    <property type="component" value="Unassembled WGS sequence"/>
</dbReference>
<proteinExistence type="inferred from homology"/>
<protein>
    <recommendedName>
        <fullName evidence="2">Protein FAM221A</fullName>
    </recommendedName>
</protein>
<feature type="compositionally biased region" description="Basic and acidic residues" evidence="3">
    <location>
        <begin position="307"/>
        <end position="324"/>
    </location>
</feature>
<dbReference type="PANTHER" id="PTHR31214">
    <property type="entry name" value="PROTEIN FAM221A-RELATED"/>
    <property type="match status" value="1"/>
</dbReference>
<dbReference type="Pfam" id="PF14753">
    <property type="entry name" value="FAM221"/>
    <property type="match status" value="1"/>
</dbReference>
<dbReference type="PANTHER" id="PTHR31214:SF2">
    <property type="entry name" value="PROTEIN FAM221A"/>
    <property type="match status" value="1"/>
</dbReference>